<dbReference type="GeneID" id="54562124"/>
<accession>A0A6A6C6Z0</accession>
<sequence length="79" mass="8928">MVLQWLRNTKNEFGRDLTWPLVLTSGYASLAGMSYGLDLNYWSGFLGMPQFQHDFGIYSPTTQTYTIPTTWQSIASGTP</sequence>
<dbReference type="Proteomes" id="UP000799537">
    <property type="component" value="Unassembled WGS sequence"/>
</dbReference>
<protein>
    <submittedName>
        <fullName evidence="1">Uncharacterized protein</fullName>
    </submittedName>
</protein>
<dbReference type="AlphaFoldDB" id="A0A6A6C6Z0"/>
<keyword evidence="2" id="KW-1185">Reference proteome</keyword>
<reference evidence="1" key="1">
    <citation type="journal article" date="2020" name="Stud. Mycol.">
        <title>101 Dothideomycetes genomes: a test case for predicting lifestyles and emergence of pathogens.</title>
        <authorList>
            <person name="Haridas S."/>
            <person name="Albert R."/>
            <person name="Binder M."/>
            <person name="Bloem J."/>
            <person name="Labutti K."/>
            <person name="Salamov A."/>
            <person name="Andreopoulos B."/>
            <person name="Baker S."/>
            <person name="Barry K."/>
            <person name="Bills G."/>
            <person name="Bluhm B."/>
            <person name="Cannon C."/>
            <person name="Castanera R."/>
            <person name="Culley D."/>
            <person name="Daum C."/>
            <person name="Ezra D."/>
            <person name="Gonzalez J."/>
            <person name="Henrissat B."/>
            <person name="Kuo A."/>
            <person name="Liang C."/>
            <person name="Lipzen A."/>
            <person name="Lutzoni F."/>
            <person name="Magnuson J."/>
            <person name="Mondo S."/>
            <person name="Nolan M."/>
            <person name="Ohm R."/>
            <person name="Pangilinan J."/>
            <person name="Park H.-J."/>
            <person name="Ramirez L."/>
            <person name="Alfaro M."/>
            <person name="Sun H."/>
            <person name="Tritt A."/>
            <person name="Yoshinaga Y."/>
            <person name="Zwiers L.-H."/>
            <person name="Turgeon B."/>
            <person name="Goodwin S."/>
            <person name="Spatafora J."/>
            <person name="Crous P."/>
            <person name="Grigoriev I."/>
        </authorList>
    </citation>
    <scope>NUCLEOTIDE SEQUENCE</scope>
    <source>
        <strain evidence="1">ATCC 36951</strain>
    </source>
</reference>
<evidence type="ECO:0000313" key="2">
    <source>
        <dbReference type="Proteomes" id="UP000799537"/>
    </source>
</evidence>
<dbReference type="EMBL" id="ML993618">
    <property type="protein sequence ID" value="KAF2161652.1"/>
    <property type="molecule type" value="Genomic_DNA"/>
</dbReference>
<evidence type="ECO:0000313" key="1">
    <source>
        <dbReference type="EMBL" id="KAF2161652.1"/>
    </source>
</evidence>
<organism evidence="1 2">
    <name type="scientific">Zasmidium cellare ATCC 36951</name>
    <dbReference type="NCBI Taxonomy" id="1080233"/>
    <lineage>
        <taxon>Eukaryota</taxon>
        <taxon>Fungi</taxon>
        <taxon>Dikarya</taxon>
        <taxon>Ascomycota</taxon>
        <taxon>Pezizomycotina</taxon>
        <taxon>Dothideomycetes</taxon>
        <taxon>Dothideomycetidae</taxon>
        <taxon>Mycosphaerellales</taxon>
        <taxon>Mycosphaerellaceae</taxon>
        <taxon>Zasmidium</taxon>
    </lineage>
</organism>
<proteinExistence type="predicted"/>
<dbReference type="RefSeq" id="XP_033662541.1">
    <property type="nucleotide sequence ID" value="XM_033808852.1"/>
</dbReference>
<name>A0A6A6C6Z0_ZASCE</name>
<gene>
    <name evidence="1" type="ORF">M409DRAFT_28048</name>
</gene>